<evidence type="ECO:0000313" key="4">
    <source>
        <dbReference type="Proteomes" id="UP001143480"/>
    </source>
</evidence>
<comment type="similarity">
    <text evidence="1">Belongs to the PemK/MazF family.</text>
</comment>
<dbReference type="EMBL" id="BSFP01000044">
    <property type="protein sequence ID" value="GLL04341.1"/>
    <property type="molecule type" value="Genomic_DNA"/>
</dbReference>
<gene>
    <name evidence="3" type="ORF">GCM10017581_060880</name>
</gene>
<evidence type="ECO:0000256" key="1">
    <source>
        <dbReference type="ARBA" id="ARBA00007521"/>
    </source>
</evidence>
<evidence type="ECO:0000313" key="3">
    <source>
        <dbReference type="EMBL" id="GLL04341.1"/>
    </source>
</evidence>
<keyword evidence="2" id="KW-1277">Toxin-antitoxin system</keyword>
<proteinExistence type="inferred from homology"/>
<name>A0A9W6KPZ9_9ACTN</name>
<dbReference type="Gene3D" id="2.30.30.110">
    <property type="match status" value="1"/>
</dbReference>
<dbReference type="SUPFAM" id="SSF50118">
    <property type="entry name" value="Cell growth inhibitor/plasmid maintenance toxic component"/>
    <property type="match status" value="1"/>
</dbReference>
<reference evidence="3" key="1">
    <citation type="journal article" date="2014" name="Int. J. Syst. Evol. Microbiol.">
        <title>Complete genome sequence of Corynebacterium casei LMG S-19264T (=DSM 44701T), isolated from a smear-ripened cheese.</title>
        <authorList>
            <consortium name="US DOE Joint Genome Institute (JGI-PGF)"/>
            <person name="Walter F."/>
            <person name="Albersmeier A."/>
            <person name="Kalinowski J."/>
            <person name="Ruckert C."/>
        </authorList>
    </citation>
    <scope>NUCLEOTIDE SEQUENCE</scope>
    <source>
        <strain evidence="3">VKM Ac-1321</strain>
    </source>
</reference>
<dbReference type="Proteomes" id="UP001143480">
    <property type="component" value="Unassembled WGS sequence"/>
</dbReference>
<accession>A0A9W6KPZ9</accession>
<comment type="caution">
    <text evidence="3">The sequence shown here is derived from an EMBL/GenBank/DDBJ whole genome shotgun (WGS) entry which is preliminary data.</text>
</comment>
<dbReference type="InterPro" id="IPR011067">
    <property type="entry name" value="Plasmid_toxin/cell-grow_inhib"/>
</dbReference>
<organism evidence="3 4">
    <name type="scientific">Dactylosporangium matsuzakiense</name>
    <dbReference type="NCBI Taxonomy" id="53360"/>
    <lineage>
        <taxon>Bacteria</taxon>
        <taxon>Bacillati</taxon>
        <taxon>Actinomycetota</taxon>
        <taxon>Actinomycetes</taxon>
        <taxon>Micromonosporales</taxon>
        <taxon>Micromonosporaceae</taxon>
        <taxon>Dactylosporangium</taxon>
    </lineage>
</organism>
<reference evidence="3" key="2">
    <citation type="submission" date="2023-01" db="EMBL/GenBank/DDBJ databases">
        <authorList>
            <person name="Sun Q."/>
            <person name="Evtushenko L."/>
        </authorList>
    </citation>
    <scope>NUCLEOTIDE SEQUENCE</scope>
    <source>
        <strain evidence="3">VKM Ac-1321</strain>
    </source>
</reference>
<dbReference type="RefSeq" id="WP_223100872.1">
    <property type="nucleotide sequence ID" value="NZ_BAAAXA010000001.1"/>
</dbReference>
<keyword evidence="4" id="KW-1185">Reference proteome</keyword>
<dbReference type="InterPro" id="IPR003477">
    <property type="entry name" value="PemK-like"/>
</dbReference>
<protein>
    <submittedName>
        <fullName evidence="3">Uncharacterized protein</fullName>
    </submittedName>
</protein>
<dbReference type="AlphaFoldDB" id="A0A9W6KPZ9"/>
<dbReference type="Pfam" id="PF02452">
    <property type="entry name" value="PemK_toxin"/>
    <property type="match status" value="1"/>
</dbReference>
<dbReference type="GO" id="GO:0003677">
    <property type="term" value="F:DNA binding"/>
    <property type="evidence" value="ECO:0007669"/>
    <property type="project" value="InterPro"/>
</dbReference>
<sequence>MDAVRRGEVWLIKGARERYGLIISSDVFNSTDVPVVIVAEVIDAEELRDSPLAVELDDLVVMPDRLSSPLKRWFVERVAVADTGTMHNVSRALRILQDL</sequence>
<evidence type="ECO:0000256" key="2">
    <source>
        <dbReference type="ARBA" id="ARBA00022649"/>
    </source>
</evidence>